<dbReference type="Proteomes" id="UP001229952">
    <property type="component" value="Chromosome"/>
</dbReference>
<keyword evidence="5" id="KW-1185">Reference proteome</keyword>
<dbReference type="Pfam" id="PF08240">
    <property type="entry name" value="ADH_N"/>
    <property type="match status" value="1"/>
</dbReference>
<proteinExistence type="predicted"/>
<dbReference type="CDD" id="cd05289">
    <property type="entry name" value="MDR_like_2"/>
    <property type="match status" value="1"/>
</dbReference>
<gene>
    <name evidence="4" type="ORF">P8A22_04920</name>
</gene>
<keyword evidence="1" id="KW-0521">NADP</keyword>
<dbReference type="PROSITE" id="PS01162">
    <property type="entry name" value="QOR_ZETA_CRYSTAL"/>
    <property type="match status" value="1"/>
</dbReference>
<dbReference type="SUPFAM" id="SSF50129">
    <property type="entry name" value="GroES-like"/>
    <property type="match status" value="1"/>
</dbReference>
<evidence type="ECO:0000256" key="2">
    <source>
        <dbReference type="ARBA" id="ARBA00023002"/>
    </source>
</evidence>
<dbReference type="GO" id="GO:0016491">
    <property type="term" value="F:oxidoreductase activity"/>
    <property type="evidence" value="ECO:0007669"/>
    <property type="project" value="UniProtKB-KW"/>
</dbReference>
<organism evidence="4 5">
    <name type="scientific">Streptomyces laculatispora</name>
    <dbReference type="NCBI Taxonomy" id="887464"/>
    <lineage>
        <taxon>Bacteria</taxon>
        <taxon>Bacillati</taxon>
        <taxon>Actinomycetota</taxon>
        <taxon>Actinomycetes</taxon>
        <taxon>Kitasatosporales</taxon>
        <taxon>Streptomycetaceae</taxon>
        <taxon>Streptomyces</taxon>
    </lineage>
</organism>
<dbReference type="Gene3D" id="3.40.50.720">
    <property type="entry name" value="NAD(P)-binding Rossmann-like Domain"/>
    <property type="match status" value="1"/>
</dbReference>
<dbReference type="SUPFAM" id="SSF51735">
    <property type="entry name" value="NAD(P)-binding Rossmann-fold domains"/>
    <property type="match status" value="1"/>
</dbReference>
<dbReference type="InterPro" id="IPR013154">
    <property type="entry name" value="ADH-like_N"/>
</dbReference>
<evidence type="ECO:0000256" key="1">
    <source>
        <dbReference type="ARBA" id="ARBA00022857"/>
    </source>
</evidence>
<evidence type="ECO:0000313" key="4">
    <source>
        <dbReference type="EMBL" id="WLQ39423.1"/>
    </source>
</evidence>
<sequence>MIDGYGGPEVLRLAEVPEPAPGPAQVRIRVHTAGVNPVDVKQRGGYFSAIAQAQFPLRLGNEYAGVVDQLGDGVEGIAVGDEVLGSATGQCYADWVVIEAADTVAKPASMGWDVAGGIATVGQTAYTALKQIGGVKDGDTLLVHAAAGGVGTMAVQIARLWGATVIGTASERNHDYLRSLGAIPVAYGPGLVERVRKIAPQGLDAALDAIGGDATAASLELVAGLDRIGTTIDTEGAEKYGFHRVGGRTTPGLRQVVEWYRTGAVTIPSVTVYPLDHVAAAHRHVEAGHTQGKVVLQVR</sequence>
<evidence type="ECO:0000259" key="3">
    <source>
        <dbReference type="SMART" id="SM00829"/>
    </source>
</evidence>
<feature type="domain" description="Enoyl reductase (ER)" evidence="3">
    <location>
        <begin position="6"/>
        <end position="296"/>
    </location>
</feature>
<dbReference type="PANTHER" id="PTHR48106:SF13">
    <property type="entry name" value="QUINONE OXIDOREDUCTASE-RELATED"/>
    <property type="match status" value="1"/>
</dbReference>
<dbReference type="RefSeq" id="WP_306086028.1">
    <property type="nucleotide sequence ID" value="NZ_CP120992.1"/>
</dbReference>
<dbReference type="EMBL" id="CP120992">
    <property type="protein sequence ID" value="WLQ39423.1"/>
    <property type="molecule type" value="Genomic_DNA"/>
</dbReference>
<dbReference type="Pfam" id="PF13602">
    <property type="entry name" value="ADH_zinc_N_2"/>
    <property type="match status" value="1"/>
</dbReference>
<dbReference type="InterPro" id="IPR002364">
    <property type="entry name" value="Quin_OxRdtase/zeta-crystal_CS"/>
</dbReference>
<dbReference type="InterPro" id="IPR036291">
    <property type="entry name" value="NAD(P)-bd_dom_sf"/>
</dbReference>
<dbReference type="EC" id="1.-.-.-" evidence="4"/>
<dbReference type="InterPro" id="IPR011032">
    <property type="entry name" value="GroES-like_sf"/>
</dbReference>
<dbReference type="InterPro" id="IPR020843">
    <property type="entry name" value="ER"/>
</dbReference>
<dbReference type="Gene3D" id="3.90.180.10">
    <property type="entry name" value="Medium-chain alcohol dehydrogenases, catalytic domain"/>
    <property type="match status" value="1"/>
</dbReference>
<name>A0ABY9HXW3_9ACTN</name>
<keyword evidence="2 4" id="KW-0560">Oxidoreductase</keyword>
<protein>
    <submittedName>
        <fullName evidence="4">NADP-dependent oxidoreductase</fullName>
        <ecNumber evidence="4">1.-.-.-</ecNumber>
    </submittedName>
</protein>
<reference evidence="4 5" key="1">
    <citation type="submission" date="2023-03" db="EMBL/GenBank/DDBJ databases">
        <title>Isolation and description of six Streptomyces strains from soil environments, able to metabolize different microbial glucans.</title>
        <authorList>
            <person name="Widen T."/>
            <person name="Larsbrink J."/>
        </authorList>
    </citation>
    <scope>NUCLEOTIDE SEQUENCE [LARGE SCALE GENOMIC DNA]</scope>
    <source>
        <strain evidence="4 5">Mut2</strain>
    </source>
</reference>
<accession>A0ABY9HXW3</accession>
<evidence type="ECO:0000313" key="5">
    <source>
        <dbReference type="Proteomes" id="UP001229952"/>
    </source>
</evidence>
<dbReference type="SMART" id="SM00829">
    <property type="entry name" value="PKS_ER"/>
    <property type="match status" value="1"/>
</dbReference>
<dbReference type="PANTHER" id="PTHR48106">
    <property type="entry name" value="QUINONE OXIDOREDUCTASE PIG3-RELATED"/>
    <property type="match status" value="1"/>
</dbReference>